<dbReference type="PANTHER" id="PTHR10755:SF0">
    <property type="entry name" value="OXYGEN-DEPENDENT COPROPORPHYRINOGEN-III OXIDASE, MITOCHONDRIAL"/>
    <property type="match status" value="1"/>
</dbReference>
<keyword evidence="1" id="KW-0560">Oxidoreductase</keyword>
<dbReference type="Proteomes" id="UP001059985">
    <property type="component" value="Chromosome"/>
</dbReference>
<dbReference type="InterPro" id="IPR018375">
    <property type="entry name" value="Coprogen_oxidase_CS"/>
</dbReference>
<dbReference type="PIRSF" id="PIRSF000166">
    <property type="entry name" value="Coproporphyri_ox"/>
    <property type="match status" value="1"/>
</dbReference>
<proteinExistence type="predicted"/>
<dbReference type="RefSeq" id="WP_218194118.1">
    <property type="nucleotide sequence ID" value="NZ_CP054597.1"/>
</dbReference>
<dbReference type="Pfam" id="PF01218">
    <property type="entry name" value="Coprogen_oxidas"/>
    <property type="match status" value="1"/>
</dbReference>
<dbReference type="PROSITE" id="PS01021">
    <property type="entry name" value="COPROGEN_OXIDASE"/>
    <property type="match status" value="1"/>
</dbReference>
<reference evidence="1 2" key="1">
    <citation type="journal article" date="2022" name="Microorganisms">
        <title>Assembly and Comparison of Ca. Neoehrlichia mikurensis Genomes.</title>
        <authorList>
            <person name="Azagi T."/>
            <person name="Dirks R.P."/>
            <person name="Yebra-Pimentel E.S."/>
            <person name="Schaap P.J."/>
            <person name="Koehorst J.J."/>
            <person name="Esser H.J."/>
            <person name="Sprong H."/>
        </authorList>
    </citation>
    <scope>NUCLEOTIDE SEQUENCE [LARGE SCALE GENOMIC DNA]</scope>
    <source>
        <strain evidence="1">18-2804</strain>
    </source>
</reference>
<evidence type="ECO:0000313" key="1">
    <source>
        <dbReference type="EMBL" id="UTO56247.1"/>
    </source>
</evidence>
<dbReference type="NCBIfam" id="NF003727">
    <property type="entry name" value="PRK05330.1"/>
    <property type="match status" value="1"/>
</dbReference>
<gene>
    <name evidence="1" type="primary">hemF</name>
    <name evidence="1" type="ORF">LUA81_04010</name>
</gene>
<protein>
    <submittedName>
        <fullName evidence="1">Oxygen-dependent coproporphyrinogen oxidase</fullName>
        <ecNumber evidence="1">1.3.3.3</ecNumber>
    </submittedName>
</protein>
<dbReference type="EMBL" id="CP089285">
    <property type="protein sequence ID" value="UTO56247.1"/>
    <property type="molecule type" value="Genomic_DNA"/>
</dbReference>
<dbReference type="PANTHER" id="PTHR10755">
    <property type="entry name" value="COPROPORPHYRINOGEN III OXIDASE, MITOCHONDRIAL"/>
    <property type="match status" value="1"/>
</dbReference>
<evidence type="ECO:0000313" key="2">
    <source>
        <dbReference type="Proteomes" id="UP001059985"/>
    </source>
</evidence>
<accession>A0ABY5EWM9</accession>
<dbReference type="InterPro" id="IPR001260">
    <property type="entry name" value="Coprogen_oxidase_aer"/>
</dbReference>
<dbReference type="EC" id="1.3.3.3" evidence="1"/>
<keyword evidence="2" id="KW-1185">Reference proteome</keyword>
<name>A0ABY5EWM9_9RICK</name>
<organism evidence="1 2">
    <name type="scientific">Neoehrlichia mikurensis</name>
    <dbReference type="NCBI Taxonomy" id="89586"/>
    <lineage>
        <taxon>Bacteria</taxon>
        <taxon>Pseudomonadati</taxon>
        <taxon>Pseudomonadota</taxon>
        <taxon>Alphaproteobacteria</taxon>
        <taxon>Rickettsiales</taxon>
        <taxon>Anaplasmataceae</taxon>
        <taxon>Candidatus Neoehrlichia</taxon>
    </lineage>
</organism>
<dbReference type="GO" id="GO:0004109">
    <property type="term" value="F:coproporphyrinogen oxidase activity"/>
    <property type="evidence" value="ECO:0007669"/>
    <property type="project" value="UniProtKB-EC"/>
</dbReference>
<sequence>MITRQKKAACWFEELQENIVDMCLCIEKDFSVCQPMISTNKWDRRGGGGGKYVKIYGKVFEKVGVNFSVVHGKFDDVFANEIPGALDNGGNFWASGISVVAHMQSPFIPAIHMNTRFICTSQNWFGGGIDLTPTYFNAEDENFFHTNLRTVCDKFNLDYYQKFKKQCDDYFFLHHRKESRGIGGIFFDYLNSGDWDHDFMYIKEVGKSFLEIYSVIVRKNMHKKWTTEERNFQLIKRGRYVEFNLLYDRGTKFGIMTHGNPDAIMMSMPPLVKWE</sequence>